<keyword evidence="7 9" id="KW-0472">Membrane</keyword>
<evidence type="ECO:0000256" key="3">
    <source>
        <dbReference type="ARBA" id="ARBA00022679"/>
    </source>
</evidence>
<evidence type="ECO:0000313" key="12">
    <source>
        <dbReference type="Proteomes" id="UP000631576"/>
    </source>
</evidence>
<evidence type="ECO:0000256" key="5">
    <source>
        <dbReference type="ARBA" id="ARBA00022737"/>
    </source>
</evidence>
<name>A0ABR7GA99_9FIRM</name>
<dbReference type="InterPro" id="IPR001736">
    <property type="entry name" value="PLipase_D/transphosphatidylase"/>
</dbReference>
<evidence type="ECO:0000256" key="8">
    <source>
        <dbReference type="NCBIfam" id="TIGR04265"/>
    </source>
</evidence>
<dbReference type="EC" id="2.7.8.-" evidence="8"/>
<dbReference type="NCBIfam" id="TIGR04265">
    <property type="entry name" value="bac_cardiolipin"/>
    <property type="match status" value="1"/>
</dbReference>
<dbReference type="CDD" id="cd09160">
    <property type="entry name" value="PLDc_SMU_988_like_2"/>
    <property type="match status" value="1"/>
</dbReference>
<proteinExistence type="predicted"/>
<dbReference type="PANTHER" id="PTHR21248">
    <property type="entry name" value="CARDIOLIPIN SYNTHASE"/>
    <property type="match status" value="1"/>
</dbReference>
<feature type="domain" description="PLD phosphodiesterase" evidence="10">
    <location>
        <begin position="251"/>
        <end position="278"/>
    </location>
</feature>
<dbReference type="PANTHER" id="PTHR21248:SF22">
    <property type="entry name" value="PHOSPHOLIPASE D"/>
    <property type="match status" value="1"/>
</dbReference>
<evidence type="ECO:0000256" key="9">
    <source>
        <dbReference type="SAM" id="Phobius"/>
    </source>
</evidence>
<dbReference type="PROSITE" id="PS50035">
    <property type="entry name" value="PLD"/>
    <property type="match status" value="2"/>
</dbReference>
<feature type="domain" description="PLD phosphodiesterase" evidence="10">
    <location>
        <begin position="432"/>
        <end position="459"/>
    </location>
</feature>
<organism evidence="11 12">
    <name type="scientific">Ruminococcus hominis</name>
    <dbReference type="NCBI Taxonomy" id="2763065"/>
    <lineage>
        <taxon>Bacteria</taxon>
        <taxon>Bacillati</taxon>
        <taxon>Bacillota</taxon>
        <taxon>Clostridia</taxon>
        <taxon>Eubacteriales</taxon>
        <taxon>Oscillospiraceae</taxon>
        <taxon>Ruminococcus</taxon>
    </lineage>
</organism>
<feature type="transmembrane region" description="Helical" evidence="9">
    <location>
        <begin position="75"/>
        <end position="95"/>
    </location>
</feature>
<dbReference type="InterPro" id="IPR022924">
    <property type="entry name" value="Cardiolipin_synthase"/>
</dbReference>
<gene>
    <name evidence="11" type="primary">cls</name>
    <name evidence="11" type="ORF">H8S40_08925</name>
</gene>
<dbReference type="EMBL" id="JACOPE010000001">
    <property type="protein sequence ID" value="MBC5683686.1"/>
    <property type="molecule type" value="Genomic_DNA"/>
</dbReference>
<comment type="caution">
    <text evidence="11">The sequence shown here is derived from an EMBL/GenBank/DDBJ whole genome shotgun (WGS) entry which is preliminary data.</text>
</comment>
<reference evidence="11 12" key="1">
    <citation type="submission" date="2020-08" db="EMBL/GenBank/DDBJ databases">
        <title>Genome public.</title>
        <authorList>
            <person name="Liu C."/>
            <person name="Sun Q."/>
        </authorList>
    </citation>
    <scope>NUCLEOTIDE SEQUENCE [LARGE SCALE GENOMIC DNA]</scope>
    <source>
        <strain evidence="11 12">NSJ-13</strain>
    </source>
</reference>
<feature type="transmembrane region" description="Helical" evidence="9">
    <location>
        <begin position="21"/>
        <end position="40"/>
    </location>
</feature>
<feature type="transmembrane region" description="Helical" evidence="9">
    <location>
        <begin position="46"/>
        <end position="63"/>
    </location>
</feature>
<dbReference type="SUPFAM" id="SSF56024">
    <property type="entry name" value="Phospholipase D/nuclease"/>
    <property type="match status" value="2"/>
</dbReference>
<keyword evidence="2" id="KW-1003">Cell membrane</keyword>
<dbReference type="Proteomes" id="UP000631576">
    <property type="component" value="Unassembled WGS sequence"/>
</dbReference>
<dbReference type="Gene3D" id="3.30.870.10">
    <property type="entry name" value="Endonuclease Chain A"/>
    <property type="match status" value="2"/>
</dbReference>
<accession>A0ABR7GA99</accession>
<evidence type="ECO:0000259" key="10">
    <source>
        <dbReference type="PROSITE" id="PS50035"/>
    </source>
</evidence>
<evidence type="ECO:0000313" key="11">
    <source>
        <dbReference type="EMBL" id="MBC5683686.1"/>
    </source>
</evidence>
<keyword evidence="4 9" id="KW-0812">Transmembrane</keyword>
<evidence type="ECO:0000256" key="2">
    <source>
        <dbReference type="ARBA" id="ARBA00022475"/>
    </source>
</evidence>
<keyword evidence="12" id="KW-1185">Reference proteome</keyword>
<evidence type="ECO:0000256" key="4">
    <source>
        <dbReference type="ARBA" id="ARBA00022692"/>
    </source>
</evidence>
<protein>
    <recommendedName>
        <fullName evidence="8">Cardiolipin synthase</fullName>
        <ecNumber evidence="8">2.7.8.-</ecNumber>
    </recommendedName>
</protein>
<sequence length="519" mass="59468">MKQDTLEGRAKTKNGVKRLCFSGFCILLEILFVIVMLTKLNRYAEFVNLLTRILAGGLVLGLYASNKTSSMKMPWIILILIFPIMGVGLYLMIGLNGGTRKMRIRYKEIDDTILPLLPENQETLGRLNEKNPKAGNIAYYIKKNANYPVYQNTDVTYYSEAVKGLESQLEELSKAESFIFMEYHAIEDAQAWYMIQKVLEERVQAGVEVRIFYDDMGSIGFINTDFIKKLENVGIQCRVFNPFMPGLNVFLNNRDHRKITVIDGKIGFIGGYNLANEYFNFTHPYGQWKDTGIRLEGDAVRSLTITFLEMWNAVNDKDKNDTNFEKYLLPYEYHAEQSGFIQPYADSPMDDEQVGEEVYISMINKAEKYCWFMTPYLIITDEMMHAMCLAAKRGVDVRIITPGIPDKKLIYSVTRSFYHGLVKDGVRIFEWTPGFCHAKMSVADDCMATCGTINLDYRSLYHHFENGCFMADCSAVTLIREDLEATMKECCEVTEKYSSGNSAYLRLGQLFMRLFAGLL</sequence>
<evidence type="ECO:0000256" key="7">
    <source>
        <dbReference type="ARBA" id="ARBA00023136"/>
    </source>
</evidence>
<evidence type="ECO:0000256" key="1">
    <source>
        <dbReference type="ARBA" id="ARBA00004236"/>
    </source>
</evidence>
<dbReference type="CDD" id="cd09154">
    <property type="entry name" value="PLDc_SMU_988_like_1"/>
    <property type="match status" value="1"/>
</dbReference>
<keyword evidence="3" id="KW-0808">Transferase</keyword>
<comment type="subcellular location">
    <subcellularLocation>
        <location evidence="1">Cell membrane</location>
    </subcellularLocation>
</comment>
<dbReference type="RefSeq" id="WP_186865079.1">
    <property type="nucleotide sequence ID" value="NZ_JACOPE010000001.1"/>
</dbReference>
<evidence type="ECO:0000256" key="6">
    <source>
        <dbReference type="ARBA" id="ARBA00022989"/>
    </source>
</evidence>
<keyword evidence="6 9" id="KW-1133">Transmembrane helix</keyword>
<dbReference type="Pfam" id="PF13091">
    <property type="entry name" value="PLDc_2"/>
    <property type="match status" value="2"/>
</dbReference>
<dbReference type="InterPro" id="IPR025202">
    <property type="entry name" value="PLD-like_dom"/>
</dbReference>
<dbReference type="SMART" id="SM00155">
    <property type="entry name" value="PLDc"/>
    <property type="match status" value="2"/>
</dbReference>
<keyword evidence="5" id="KW-0677">Repeat</keyword>